<evidence type="ECO:0000313" key="10">
    <source>
        <dbReference type="EMBL" id="KAK7503793.1"/>
    </source>
</evidence>
<accession>A0ABD0LXE6</accession>
<dbReference type="PROSITE" id="PS00455">
    <property type="entry name" value="AMP_BINDING"/>
    <property type="match status" value="1"/>
</dbReference>
<dbReference type="InterPro" id="IPR020845">
    <property type="entry name" value="AMP-binding_CS"/>
</dbReference>
<evidence type="ECO:0000256" key="6">
    <source>
        <dbReference type="ARBA" id="ARBA00047319"/>
    </source>
</evidence>
<evidence type="ECO:0000256" key="2">
    <source>
        <dbReference type="ARBA" id="ARBA00022598"/>
    </source>
</evidence>
<evidence type="ECO:0000259" key="8">
    <source>
        <dbReference type="Pfam" id="PF00501"/>
    </source>
</evidence>
<comment type="caution">
    <text evidence="10">The sequence shown here is derived from an EMBL/GenBank/DDBJ whole genome shotgun (WGS) entry which is preliminary data.</text>
</comment>
<sequence length="541" mass="60515">MLQDQTEKRPDQNAAVFYQDGERLTFAQLLHEADRLAAGLLSLGLKKGDRVGMWAPNCREWVVTQYGTARAGLILVNVNPMYRKKELEYALKKVDCKALVATPGFKDIDYYEMLFELMPELATCAAGAIDSHILPDLDILIMTGKEKYRGAFNFDDILDAASIQDVAAITDLQDTLQFDDPINIQFTSGTTGFPKGATLTHHNIINNSYSVGRGLDYHNRETVVCNPVPLYHCFGMVLGCLQIPCHGATMVFPSRSFDAGIALKAVQDERCTSLYGVPTMFIDMLNHPDLPKLDLSTLYTGIMAGSPSPIDVMRKVMDKMHMTEVTVCYGSTETSPVTFQSTRDCTIEKRVSTVGQAVAHVEAKVVDENRAIVPVGMVGELCTRGYTTMLGYWGDPDKTNEAISSERWFYTGDQAVMDADGYCQIVGRLKDMVIRGGENVYPTEIEQVLYEHPKVKDVQVIGVPDKRLGEEICAWVQLKSGEAATDSELKEFCKERMARFKVPRYFMFVEDFPMTVTGKIQKFKMREESVKILGLEHIHPH</sequence>
<dbReference type="Gene3D" id="3.40.50.980">
    <property type="match status" value="2"/>
</dbReference>
<dbReference type="GO" id="GO:0031956">
    <property type="term" value="F:medium-chain fatty acid-CoA ligase activity"/>
    <property type="evidence" value="ECO:0007669"/>
    <property type="project" value="UniProtKB-EC"/>
</dbReference>
<dbReference type="Pfam" id="PF00501">
    <property type="entry name" value="AMP-binding"/>
    <property type="match status" value="1"/>
</dbReference>
<dbReference type="SUPFAM" id="SSF56801">
    <property type="entry name" value="Acetyl-CoA synthetase-like"/>
    <property type="match status" value="1"/>
</dbReference>
<dbReference type="FunFam" id="3.30.300.30:FF:000008">
    <property type="entry name" value="2,3-dihydroxybenzoate-AMP ligase"/>
    <property type="match status" value="1"/>
</dbReference>
<dbReference type="EC" id="6.2.1.2" evidence="4"/>
<keyword evidence="2" id="KW-0436">Ligase</keyword>
<dbReference type="PANTHER" id="PTHR43201">
    <property type="entry name" value="ACYL-COA SYNTHETASE"/>
    <property type="match status" value="1"/>
</dbReference>
<evidence type="ECO:0000259" key="9">
    <source>
        <dbReference type="Pfam" id="PF13193"/>
    </source>
</evidence>
<dbReference type="InterPro" id="IPR025110">
    <property type="entry name" value="AMP-bd_C"/>
</dbReference>
<evidence type="ECO:0000256" key="7">
    <source>
        <dbReference type="ARBA" id="ARBA00048277"/>
    </source>
</evidence>
<organism evidence="10 11">
    <name type="scientific">Batillaria attramentaria</name>
    <dbReference type="NCBI Taxonomy" id="370345"/>
    <lineage>
        <taxon>Eukaryota</taxon>
        <taxon>Metazoa</taxon>
        <taxon>Spiralia</taxon>
        <taxon>Lophotrochozoa</taxon>
        <taxon>Mollusca</taxon>
        <taxon>Gastropoda</taxon>
        <taxon>Caenogastropoda</taxon>
        <taxon>Sorbeoconcha</taxon>
        <taxon>Cerithioidea</taxon>
        <taxon>Batillariidae</taxon>
        <taxon>Batillaria</taxon>
    </lineage>
</organism>
<dbReference type="AlphaFoldDB" id="A0ABD0LXE6"/>
<evidence type="ECO:0000256" key="3">
    <source>
        <dbReference type="ARBA" id="ARBA00037247"/>
    </source>
</evidence>
<dbReference type="PANTHER" id="PTHR43201:SF5">
    <property type="entry name" value="MEDIUM-CHAIN ACYL-COA LIGASE ACSF2, MITOCHONDRIAL"/>
    <property type="match status" value="1"/>
</dbReference>
<comment type="function">
    <text evidence="3">Acyl-CoA synthases catalyze the initial reaction in fatty acid metabolism, by forming a thioester with CoA. Has some preference toward medium-chain substrates. Plays a role in adipocyte differentiation.</text>
</comment>
<feature type="domain" description="AMP-binding enzyme C-terminal" evidence="9">
    <location>
        <begin position="444"/>
        <end position="519"/>
    </location>
</feature>
<evidence type="ECO:0000256" key="4">
    <source>
        <dbReference type="ARBA" id="ARBA00039009"/>
    </source>
</evidence>
<name>A0ABD0LXE6_9CAEN</name>
<evidence type="ECO:0000256" key="1">
    <source>
        <dbReference type="ARBA" id="ARBA00006432"/>
    </source>
</evidence>
<proteinExistence type="inferred from homology"/>
<comment type="catalytic activity">
    <reaction evidence="6">
        <text>octanoate + ATP + CoA = octanoyl-CoA + AMP + diphosphate</text>
        <dbReference type="Rhea" id="RHEA:33631"/>
        <dbReference type="ChEBI" id="CHEBI:25646"/>
        <dbReference type="ChEBI" id="CHEBI:30616"/>
        <dbReference type="ChEBI" id="CHEBI:33019"/>
        <dbReference type="ChEBI" id="CHEBI:57287"/>
        <dbReference type="ChEBI" id="CHEBI:57386"/>
        <dbReference type="ChEBI" id="CHEBI:456215"/>
    </reaction>
</comment>
<gene>
    <name evidence="10" type="ORF">BaRGS_00004916</name>
</gene>
<dbReference type="CDD" id="cd05917">
    <property type="entry name" value="FACL_like_2"/>
    <property type="match status" value="1"/>
</dbReference>
<evidence type="ECO:0000313" key="11">
    <source>
        <dbReference type="Proteomes" id="UP001519460"/>
    </source>
</evidence>
<dbReference type="Gene3D" id="2.30.38.10">
    <property type="entry name" value="Luciferase, Domain 3"/>
    <property type="match status" value="1"/>
</dbReference>
<dbReference type="InterPro" id="IPR045851">
    <property type="entry name" value="AMP-bd_C_sf"/>
</dbReference>
<dbReference type="FunFam" id="3.40.50.12780:FF:000003">
    <property type="entry name" value="Long-chain-fatty-acid--CoA ligase FadD"/>
    <property type="match status" value="1"/>
</dbReference>
<comment type="similarity">
    <text evidence="1">Belongs to the ATP-dependent AMP-binding enzyme family.</text>
</comment>
<protein>
    <recommendedName>
        <fullName evidence="5">Medium-chain acyl-CoA ligase ACSF2, mitochondrial</fullName>
        <ecNumber evidence="4">6.2.1.2</ecNumber>
    </recommendedName>
</protein>
<dbReference type="InterPro" id="IPR000873">
    <property type="entry name" value="AMP-dep_synth/lig_dom"/>
</dbReference>
<dbReference type="Proteomes" id="UP001519460">
    <property type="component" value="Unassembled WGS sequence"/>
</dbReference>
<dbReference type="Gene3D" id="3.30.300.30">
    <property type="match status" value="1"/>
</dbReference>
<keyword evidence="11" id="KW-1185">Reference proteome</keyword>
<evidence type="ECO:0000256" key="5">
    <source>
        <dbReference type="ARBA" id="ARBA00039638"/>
    </source>
</evidence>
<reference evidence="10 11" key="1">
    <citation type="journal article" date="2023" name="Sci. Data">
        <title>Genome assembly of the Korean intertidal mud-creeper Batillaria attramentaria.</title>
        <authorList>
            <person name="Patra A.K."/>
            <person name="Ho P.T."/>
            <person name="Jun S."/>
            <person name="Lee S.J."/>
            <person name="Kim Y."/>
            <person name="Won Y.J."/>
        </authorList>
    </citation>
    <scope>NUCLEOTIDE SEQUENCE [LARGE SCALE GENOMIC DNA]</scope>
    <source>
        <strain evidence="10">Wonlab-2016</strain>
    </source>
</reference>
<feature type="domain" description="AMP-dependent synthetase/ligase" evidence="8">
    <location>
        <begin position="3"/>
        <end position="393"/>
    </location>
</feature>
<comment type="catalytic activity">
    <reaction evidence="7">
        <text>a medium-chain fatty acid + ATP + CoA = a medium-chain fatty acyl-CoA + AMP + diphosphate</text>
        <dbReference type="Rhea" id="RHEA:48340"/>
        <dbReference type="ChEBI" id="CHEBI:30616"/>
        <dbReference type="ChEBI" id="CHEBI:33019"/>
        <dbReference type="ChEBI" id="CHEBI:57287"/>
        <dbReference type="ChEBI" id="CHEBI:59558"/>
        <dbReference type="ChEBI" id="CHEBI:90546"/>
        <dbReference type="ChEBI" id="CHEBI:456215"/>
        <dbReference type="EC" id="6.2.1.2"/>
    </reaction>
</comment>
<dbReference type="EMBL" id="JACVVK020000018">
    <property type="protein sequence ID" value="KAK7503793.1"/>
    <property type="molecule type" value="Genomic_DNA"/>
</dbReference>
<dbReference type="Pfam" id="PF13193">
    <property type="entry name" value="AMP-binding_C"/>
    <property type="match status" value="1"/>
</dbReference>